<organism evidence="1 2">
    <name type="scientific">Chitinophaga japonensis</name>
    <name type="common">Flexibacter japonensis</name>
    <dbReference type="NCBI Taxonomy" id="104662"/>
    <lineage>
        <taxon>Bacteria</taxon>
        <taxon>Pseudomonadati</taxon>
        <taxon>Bacteroidota</taxon>
        <taxon>Chitinophagia</taxon>
        <taxon>Chitinophagales</taxon>
        <taxon>Chitinophagaceae</taxon>
        <taxon>Chitinophaga</taxon>
    </lineage>
</organism>
<gene>
    <name evidence="1" type="ORF">LX66_4160</name>
</gene>
<proteinExistence type="predicted"/>
<dbReference type="AlphaFoldDB" id="A0A562T0L4"/>
<dbReference type="InterPro" id="IPR038695">
    <property type="entry name" value="Saro_0823-like_sf"/>
</dbReference>
<evidence type="ECO:0000313" key="2">
    <source>
        <dbReference type="Proteomes" id="UP000316778"/>
    </source>
</evidence>
<keyword evidence="2" id="KW-1185">Reference proteome</keyword>
<dbReference type="PANTHER" id="PTHR37953">
    <property type="entry name" value="UPF0127 PROTEIN MJ1496"/>
    <property type="match status" value="1"/>
</dbReference>
<dbReference type="Proteomes" id="UP000316778">
    <property type="component" value="Unassembled WGS sequence"/>
</dbReference>
<dbReference type="EMBL" id="VLLG01000004">
    <property type="protein sequence ID" value="TWI86893.1"/>
    <property type="molecule type" value="Genomic_DNA"/>
</dbReference>
<dbReference type="Gene3D" id="2.60.120.1140">
    <property type="entry name" value="Protein of unknown function DUF192"/>
    <property type="match status" value="1"/>
</dbReference>
<name>A0A562T0L4_CHIJA</name>
<dbReference type="Pfam" id="PF02643">
    <property type="entry name" value="DUF192"/>
    <property type="match status" value="1"/>
</dbReference>
<evidence type="ECO:0008006" key="3">
    <source>
        <dbReference type="Google" id="ProtNLM"/>
    </source>
</evidence>
<sequence>MVFVLYTAGCGDRTGNTAGNGTADTSALVADNGPQFKKEGELYFISKTSQDTIRKINIELAESDDERAQGLMNRKSMTDDQGMLFIFSEAEEQSFWMKNTYISLDIIYVDENKEIVSIQKYATPLSEESLPSFKKAMYVVEVNAGFCDKYHIAYGDRIAFTKM</sequence>
<reference evidence="1 2" key="1">
    <citation type="journal article" date="2013" name="Stand. Genomic Sci.">
        <title>Genomic Encyclopedia of Type Strains, Phase I: The one thousand microbial genomes (KMG-I) project.</title>
        <authorList>
            <person name="Kyrpides N.C."/>
            <person name="Woyke T."/>
            <person name="Eisen J.A."/>
            <person name="Garrity G."/>
            <person name="Lilburn T.G."/>
            <person name="Beck B.J."/>
            <person name="Whitman W.B."/>
            <person name="Hugenholtz P."/>
            <person name="Klenk H.P."/>
        </authorList>
    </citation>
    <scope>NUCLEOTIDE SEQUENCE [LARGE SCALE GENOMIC DNA]</scope>
    <source>
        <strain evidence="1 2">DSM 13484</strain>
    </source>
</reference>
<dbReference type="InterPro" id="IPR003795">
    <property type="entry name" value="DUF192"/>
</dbReference>
<dbReference type="PANTHER" id="PTHR37953:SF1">
    <property type="entry name" value="UPF0127 PROTEIN MJ1496"/>
    <property type="match status" value="1"/>
</dbReference>
<accession>A0A562T0L4</accession>
<comment type="caution">
    <text evidence="1">The sequence shown here is derived from an EMBL/GenBank/DDBJ whole genome shotgun (WGS) entry which is preliminary data.</text>
</comment>
<evidence type="ECO:0000313" key="1">
    <source>
        <dbReference type="EMBL" id="TWI86893.1"/>
    </source>
</evidence>
<protein>
    <recommendedName>
        <fullName evidence="3">DUF192 domain-containing protein</fullName>
    </recommendedName>
</protein>